<keyword evidence="5" id="KW-1185">Reference proteome</keyword>
<sequence length="1166" mass="128840">MVDVDPRDIKRPRYENYYPPAQHQPPNIGGPQPHSSSTPGPPPPPGGYPYGHPPPSFASRPPPPPHVPAPREPSREPPIASEPTVTASGPDVRLHGAPVNNPGRNFPIETRVPPNTAQGPPEMQRPPSGQGPPRELPPPNLGQGFPTPGPPIPAPGPPNMPPMEQPGPHVPFQPPPAYPPEQMPNGVGPNGFHVAHHAEGFHPHPPHFPQTQGPVMFAQYAAPTAGESASASKKRQTRAQVACTNCRAKKQRCDEVKPFCSYCKQNDLTCHYTDVAAPKADKQLNDLQGYLKDGFDMMQQTLQHFNRRFERIDEKLNLPPMDLEMQSPRKADPDPDSDTMEDVDEPKPLLGKRPPALHRHSIAEGMADPSQARPEFARPAELHGTPGVAKQSVDPDTDPLAEKRAVEETPAEGSDEHRTGVHHLVKEWKAIRDLFRACGIDSKNYASDSEVRQGAIRLYGIGQGRETDLNVIQSPSSTHPMEDVSPAPSGPDRDGLWGGLFQMKPNLDFRSGSSMQSEHIGGLNPDGSLNLDAAVVRRLKLSYLNTMHTLHPFLPADELNIIVESFIAHYSPQNSPRFVHAGLSGGTFEAAGMKRKHSSGGYTSRQTPDRTIKNAVVLLVMALGKMLEYTEWLPPIPLGPDEHPHPQSPWNHTSVESPPGFVRPSPPSSGSGYPSPMMDHHTPGSRRPSSGGLPPDRRDAGHVPYSETPRRNVDIIPGLAYFSHASGILGDHISAIGLATIRDVHAYLLGGLYMGQLCRPLQSHNMILMASRLCLNIVRLDIDCLRNEATEAYKPPKPTTPWKARDLENIKFVYWTCLQLEGYDTDCAVTIFAPTNAACSDIRAEFDEFEASGITKYSSDIGFPHKVTPPAHLREEIPVYDDNSSPENRMIRYYSMQNYLRVQLNRVHSNLYTIDRKSMIYNSVKLQKVIYNGVILWRDSLQRLAPFMAWSDVHHLSTVLNDARIRGKFYGSGYVISRPYLHQAIHSFSKEQIDQLEPGVLSSQCEMLPDLPPFGSEITKEQTLIPKPEEVVMAAKCCLWFAQKSTTVFDGLKGRWLITNVHGTITAQFGNVLVLYAAHQSFLRKCIPTHELIRLMDRTIDILDHLSNLSNIMRINAMILKKARAIISGSEPTPDYPDTPVDHFTNPNPRAASLPHSANTSFGRGS</sequence>
<evidence type="ECO:0000313" key="4">
    <source>
        <dbReference type="EMBL" id="KAF1810735.1"/>
    </source>
</evidence>
<evidence type="ECO:0000256" key="1">
    <source>
        <dbReference type="ARBA" id="ARBA00023242"/>
    </source>
</evidence>
<evidence type="ECO:0000256" key="2">
    <source>
        <dbReference type="SAM" id="MobiDB-lite"/>
    </source>
</evidence>
<feature type="domain" description="Zn(2)-C6 fungal-type" evidence="3">
    <location>
        <begin position="242"/>
        <end position="272"/>
    </location>
</feature>
<feature type="compositionally biased region" description="Polar residues" evidence="2">
    <location>
        <begin position="1156"/>
        <end position="1166"/>
    </location>
</feature>
<evidence type="ECO:0000313" key="5">
    <source>
        <dbReference type="Proteomes" id="UP000504638"/>
    </source>
</evidence>
<dbReference type="PRINTS" id="PR01217">
    <property type="entry name" value="PRICHEXTENSN"/>
</dbReference>
<feature type="region of interest" description="Disordered" evidence="2">
    <location>
        <begin position="1"/>
        <end position="206"/>
    </location>
</feature>
<dbReference type="PROSITE" id="PS50048">
    <property type="entry name" value="ZN2_CY6_FUNGAL_2"/>
    <property type="match status" value="1"/>
</dbReference>
<keyword evidence="1" id="KW-0539">Nucleus</keyword>
<dbReference type="SUPFAM" id="SSF57701">
    <property type="entry name" value="Zn2/Cys6 DNA-binding domain"/>
    <property type="match status" value="1"/>
</dbReference>
<dbReference type="InterPro" id="IPR036864">
    <property type="entry name" value="Zn2-C6_fun-type_DNA-bd_sf"/>
</dbReference>
<feature type="region of interest" description="Disordered" evidence="2">
    <location>
        <begin position="643"/>
        <end position="709"/>
    </location>
</feature>
<dbReference type="PANTHER" id="PTHR47785">
    <property type="entry name" value="ZN(II)2CYS6 TRANSCRIPTION FACTOR (EUROFUNG)-RELATED-RELATED"/>
    <property type="match status" value="1"/>
</dbReference>
<proteinExistence type="predicted"/>
<reference evidence="4 6" key="1">
    <citation type="submission" date="2020-01" db="EMBL/GenBank/DDBJ databases">
        <authorList>
            <consortium name="DOE Joint Genome Institute"/>
            <person name="Haridas S."/>
            <person name="Albert R."/>
            <person name="Binder M."/>
            <person name="Bloem J."/>
            <person name="Labutti K."/>
            <person name="Salamov A."/>
            <person name="Andreopoulos B."/>
            <person name="Baker S.E."/>
            <person name="Barry K."/>
            <person name="Bills G."/>
            <person name="Bluhm B.H."/>
            <person name="Cannon C."/>
            <person name="Castanera R."/>
            <person name="Culley D.E."/>
            <person name="Daum C."/>
            <person name="Ezra D."/>
            <person name="Gonzalez J.B."/>
            <person name="Henrissat B."/>
            <person name="Kuo A."/>
            <person name="Liang C."/>
            <person name="Lipzen A."/>
            <person name="Lutzoni F."/>
            <person name="Magnuson J."/>
            <person name="Mondo S."/>
            <person name="Nolan M."/>
            <person name="Ohm R."/>
            <person name="Pangilinan J."/>
            <person name="Park H.-J."/>
            <person name="Ramirez L."/>
            <person name="Alfaro M."/>
            <person name="Sun H."/>
            <person name="Tritt A."/>
            <person name="Yoshinaga Y."/>
            <person name="Zwiers L.-H."/>
            <person name="Turgeon B.G."/>
            <person name="Goodwin S.B."/>
            <person name="Spatafora J.W."/>
            <person name="Crous P.W."/>
            <person name="Grigoriev I.V."/>
        </authorList>
    </citation>
    <scope>NUCLEOTIDE SEQUENCE</scope>
    <source>
        <strain evidence="4 6">CBS 781.70</strain>
    </source>
</reference>
<dbReference type="Gene3D" id="4.10.240.10">
    <property type="entry name" value="Zn(2)-C6 fungal-type DNA-binding domain"/>
    <property type="match status" value="1"/>
</dbReference>
<dbReference type="CDD" id="cd00067">
    <property type="entry name" value="GAL4"/>
    <property type="match status" value="1"/>
</dbReference>
<dbReference type="InterPro" id="IPR001138">
    <property type="entry name" value="Zn2Cys6_DnaBD"/>
</dbReference>
<dbReference type="InterPro" id="IPR053181">
    <property type="entry name" value="EcdB-like_regulator"/>
</dbReference>
<feature type="region of interest" description="Disordered" evidence="2">
    <location>
        <begin position="317"/>
        <end position="356"/>
    </location>
</feature>
<dbReference type="PANTHER" id="PTHR47785:SF4">
    <property type="entry name" value="ZN(II)2CYS6 TRANSCRIPTION FACTOR (EUROFUNG)"/>
    <property type="match status" value="1"/>
</dbReference>
<dbReference type="Pfam" id="PF00172">
    <property type="entry name" value="Zn_clus"/>
    <property type="match status" value="1"/>
</dbReference>
<evidence type="ECO:0000313" key="6">
    <source>
        <dbReference type="RefSeq" id="XP_033532366.1"/>
    </source>
</evidence>
<organism evidence="4">
    <name type="scientific">Eremomyces bilateralis CBS 781.70</name>
    <dbReference type="NCBI Taxonomy" id="1392243"/>
    <lineage>
        <taxon>Eukaryota</taxon>
        <taxon>Fungi</taxon>
        <taxon>Dikarya</taxon>
        <taxon>Ascomycota</taxon>
        <taxon>Pezizomycotina</taxon>
        <taxon>Dothideomycetes</taxon>
        <taxon>Dothideomycetes incertae sedis</taxon>
        <taxon>Eremomycetales</taxon>
        <taxon>Eremomycetaceae</taxon>
        <taxon>Eremomyces</taxon>
    </lineage>
</organism>
<feature type="compositionally biased region" description="Basic and acidic residues" evidence="2">
    <location>
        <begin position="1"/>
        <end position="14"/>
    </location>
</feature>
<name>A0A6G1FXX7_9PEZI</name>
<feature type="compositionally biased region" description="Low complexity" evidence="2">
    <location>
        <begin position="29"/>
        <end position="38"/>
    </location>
</feature>
<accession>A0A6G1FXX7</accession>
<reference evidence="6" key="3">
    <citation type="submission" date="2025-04" db="UniProtKB">
        <authorList>
            <consortium name="RefSeq"/>
        </authorList>
    </citation>
    <scope>IDENTIFICATION</scope>
    <source>
        <strain evidence="6">CBS 781.70</strain>
    </source>
</reference>
<dbReference type="GeneID" id="54418756"/>
<dbReference type="OrthoDB" id="5244761at2759"/>
<dbReference type="AlphaFoldDB" id="A0A6G1FXX7"/>
<feature type="compositionally biased region" description="Low complexity" evidence="2">
    <location>
        <begin position="657"/>
        <end position="676"/>
    </location>
</feature>
<reference evidence="6" key="2">
    <citation type="submission" date="2020-04" db="EMBL/GenBank/DDBJ databases">
        <authorList>
            <consortium name="NCBI Genome Project"/>
        </authorList>
    </citation>
    <scope>NUCLEOTIDE SEQUENCE</scope>
    <source>
        <strain evidence="6">CBS 781.70</strain>
    </source>
</reference>
<feature type="compositionally biased region" description="Pro residues" evidence="2">
    <location>
        <begin position="147"/>
        <end position="182"/>
    </location>
</feature>
<dbReference type="EMBL" id="ML975164">
    <property type="protein sequence ID" value="KAF1810735.1"/>
    <property type="molecule type" value="Genomic_DNA"/>
</dbReference>
<dbReference type="GO" id="GO:0000981">
    <property type="term" value="F:DNA-binding transcription factor activity, RNA polymerase II-specific"/>
    <property type="evidence" value="ECO:0007669"/>
    <property type="project" value="InterPro"/>
</dbReference>
<feature type="compositionally biased region" description="Acidic residues" evidence="2">
    <location>
        <begin position="334"/>
        <end position="344"/>
    </location>
</feature>
<evidence type="ECO:0000259" key="3">
    <source>
        <dbReference type="PROSITE" id="PS50048"/>
    </source>
</evidence>
<dbReference type="SMART" id="SM00066">
    <property type="entry name" value="GAL4"/>
    <property type="match status" value="1"/>
</dbReference>
<gene>
    <name evidence="4 6" type="ORF">P152DRAFT_450732</name>
</gene>
<dbReference type="GO" id="GO:0008270">
    <property type="term" value="F:zinc ion binding"/>
    <property type="evidence" value="ECO:0007669"/>
    <property type="project" value="InterPro"/>
</dbReference>
<feature type="region of interest" description="Disordered" evidence="2">
    <location>
        <begin position="1131"/>
        <end position="1166"/>
    </location>
</feature>
<dbReference type="PROSITE" id="PS00463">
    <property type="entry name" value="ZN2_CY6_FUNGAL_1"/>
    <property type="match status" value="1"/>
</dbReference>
<feature type="region of interest" description="Disordered" evidence="2">
    <location>
        <begin position="382"/>
        <end position="417"/>
    </location>
</feature>
<protein>
    <recommendedName>
        <fullName evidence="3">Zn(2)-C6 fungal-type domain-containing protein</fullName>
    </recommendedName>
</protein>
<dbReference type="RefSeq" id="XP_033532366.1">
    <property type="nucleotide sequence ID" value="XM_033678186.1"/>
</dbReference>
<dbReference type="Proteomes" id="UP000504638">
    <property type="component" value="Unplaced"/>
</dbReference>
<feature type="compositionally biased region" description="Pro residues" evidence="2">
    <location>
        <begin position="39"/>
        <end position="71"/>
    </location>
</feature>